<feature type="region of interest" description="Disordered" evidence="1">
    <location>
        <begin position="86"/>
        <end position="112"/>
    </location>
</feature>
<dbReference type="PROSITE" id="PS51257">
    <property type="entry name" value="PROKAR_LIPOPROTEIN"/>
    <property type="match status" value="1"/>
</dbReference>
<feature type="signal peptide" evidence="2">
    <location>
        <begin position="1"/>
        <end position="23"/>
    </location>
</feature>
<evidence type="ECO:0000313" key="4">
    <source>
        <dbReference type="EMBL" id="AXJ00723.1"/>
    </source>
</evidence>
<dbReference type="KEGG" id="cprv:CYPRO_1467"/>
<feature type="domain" description="Bacterial repeat" evidence="3">
    <location>
        <begin position="357"/>
        <end position="425"/>
    </location>
</feature>
<keyword evidence="2" id="KW-0732">Signal</keyword>
<dbReference type="Proteomes" id="UP000254808">
    <property type="component" value="Chromosome"/>
</dbReference>
<dbReference type="EMBL" id="CP027806">
    <property type="protein sequence ID" value="AXJ00723.1"/>
    <property type="molecule type" value="Genomic_DNA"/>
</dbReference>
<evidence type="ECO:0000256" key="2">
    <source>
        <dbReference type="SAM" id="SignalP"/>
    </source>
</evidence>
<accession>A0A345UJS1</accession>
<sequence length="620" mass="66180">MKSFKYVSPLLILLLLLSCVDTSTNVTEPDPEPDPDPLPGTEALVYFWFFGGDIPNNVELERIDASFPAGNEAFLTFTSALDGYPETDRKGSMERRNAPTDLNYRPQGNGGREYQEGEMRAVQIRAPFTGPNGENTMIFHAPATGFKDLIFSFAAMDEGAAEALVFDYSITGTENWTNAGLSQPVQTLETDAYRLFILDLSEIEEANDNPNLKIRVRFDGPNLEDDNGTRVTFNNIALDGVSLSDSQPTALRITDINNGEAVFAGEPFSMLVQTVGEDGRPVEVDAETTVFLTLATGSGSLSGTLEGVVPVDESTVRIDGLRYDTAEDGVSIEAASGGLASAVSGTFEVEGQTFSVNLSVNPVGAGTVDGAGSYAAGEQVTIKAIPSAGFAFLIWTEGDDGDVFSTEAEHTFEMPERDLAITASFIGEAEAETIVRWTFDDTLEPAEGNGTAQLAGGTETHSLTLGSGWRITNFPEQFTASATAGAEFMASTAGYDAIQVSFGQRASGTMSRWAEFQYTTDGGTSWQRFGDNGGVLSPHDTVADNLLDFEAIPEAADNPGFGLRIVSVFSPVAFNPEEPDEEFAANTAYHRARTEGTGGGAYSGGGNWRLLDVTITGKPR</sequence>
<organism evidence="4 5">
    <name type="scientific">Cyclonatronum proteinivorum</name>
    <dbReference type="NCBI Taxonomy" id="1457365"/>
    <lineage>
        <taxon>Bacteria</taxon>
        <taxon>Pseudomonadati</taxon>
        <taxon>Balneolota</taxon>
        <taxon>Balneolia</taxon>
        <taxon>Balneolales</taxon>
        <taxon>Cyclonatronaceae</taxon>
        <taxon>Cyclonatronum</taxon>
    </lineage>
</organism>
<reference evidence="4 5" key="1">
    <citation type="submission" date="2018-03" db="EMBL/GenBank/DDBJ databases">
        <title>Phenotypic and genomic properties of Cyclonatronum proteinivorum gen. nov., sp. nov., a haloalkaliphilic bacteroidete from soda lakes possessing Na+-translocating rhodopsin.</title>
        <authorList>
            <person name="Toshchakov S.V."/>
            <person name="Korzhenkov A."/>
            <person name="Samarov N.I."/>
            <person name="Kublanov I.V."/>
            <person name="Muntyan M.S."/>
            <person name="Sorokin D.Y."/>
        </authorList>
    </citation>
    <scope>NUCLEOTIDE SEQUENCE [LARGE SCALE GENOMIC DNA]</scope>
    <source>
        <strain evidence="4 5">Omega</strain>
    </source>
</reference>
<evidence type="ECO:0000313" key="5">
    <source>
        <dbReference type="Proteomes" id="UP000254808"/>
    </source>
</evidence>
<dbReference type="OrthoDB" id="2082707at2"/>
<dbReference type="InterPro" id="IPR044060">
    <property type="entry name" value="Bacterial_rp_domain"/>
</dbReference>
<feature type="compositionally biased region" description="Basic and acidic residues" evidence="1">
    <location>
        <begin position="86"/>
        <end position="98"/>
    </location>
</feature>
<dbReference type="RefSeq" id="WP_114983988.1">
    <property type="nucleotide sequence ID" value="NZ_CP027806.1"/>
</dbReference>
<feature type="chain" id="PRO_5016988784" description="Bacterial repeat domain-containing protein" evidence="2">
    <location>
        <begin position="24"/>
        <end position="620"/>
    </location>
</feature>
<protein>
    <recommendedName>
        <fullName evidence="3">Bacterial repeat domain-containing protein</fullName>
    </recommendedName>
</protein>
<keyword evidence="5" id="KW-1185">Reference proteome</keyword>
<name>A0A345UJS1_9BACT</name>
<proteinExistence type="predicted"/>
<gene>
    <name evidence="4" type="ORF">CYPRO_1467</name>
</gene>
<dbReference type="AlphaFoldDB" id="A0A345UJS1"/>
<evidence type="ECO:0000259" key="3">
    <source>
        <dbReference type="Pfam" id="PF18998"/>
    </source>
</evidence>
<dbReference type="Pfam" id="PF18998">
    <property type="entry name" value="Flg_new_2"/>
    <property type="match status" value="1"/>
</dbReference>
<evidence type="ECO:0000256" key="1">
    <source>
        <dbReference type="SAM" id="MobiDB-lite"/>
    </source>
</evidence>